<dbReference type="Proteomes" id="UP000005244">
    <property type="component" value="Unassembled WGS sequence"/>
</dbReference>
<evidence type="ECO:0000256" key="11">
    <source>
        <dbReference type="ARBA" id="ARBA00048628"/>
    </source>
</evidence>
<dbReference type="Gene3D" id="3.20.20.220">
    <property type="match status" value="1"/>
</dbReference>
<dbReference type="GO" id="GO:0035999">
    <property type="term" value="P:tetrahydrofolate interconversion"/>
    <property type="evidence" value="ECO:0007669"/>
    <property type="project" value="UniProtKB-UniPathway"/>
</dbReference>
<keyword evidence="7 12" id="KW-0560">Oxidoreductase</keyword>
<keyword evidence="4" id="KW-0028">Amino-acid biosynthesis</keyword>
<dbReference type="InterPro" id="IPR029041">
    <property type="entry name" value="FAD-linked_oxidoreductase-like"/>
</dbReference>
<evidence type="ECO:0000256" key="7">
    <source>
        <dbReference type="ARBA" id="ARBA00023002"/>
    </source>
</evidence>
<dbReference type="InterPro" id="IPR003171">
    <property type="entry name" value="Mehydrof_redctse-like"/>
</dbReference>
<evidence type="ECO:0000256" key="2">
    <source>
        <dbReference type="ARBA" id="ARBA00004777"/>
    </source>
</evidence>
<dbReference type="SUPFAM" id="SSF51730">
    <property type="entry name" value="FAD-linked oxidoreductase"/>
    <property type="match status" value="1"/>
</dbReference>
<name>J6HQJ6_9FIRM</name>
<protein>
    <recommendedName>
        <fullName evidence="12">Methylenetetrahydrofolate reductase</fullName>
        <ecNumber evidence="12">1.5.1.54</ecNumber>
    </recommendedName>
</protein>
<evidence type="ECO:0000256" key="9">
    <source>
        <dbReference type="ARBA" id="ARBA00023167"/>
    </source>
</evidence>
<comment type="similarity">
    <text evidence="3 12">Belongs to the methylenetetrahydrofolate reductase family.</text>
</comment>
<evidence type="ECO:0000256" key="12">
    <source>
        <dbReference type="RuleBase" id="RU003862"/>
    </source>
</evidence>
<keyword evidence="8" id="KW-0520">NAD</keyword>
<sequence>MKISDILSKNKVNLSFEVFPPKSDVALGAVLDTVRDIADLKPAFCSVTYGANGGTSGNTVKIASYIENELNVCALAHLTCVLSSKEDIDEKLQKLKEHNIDNILALRGDIIDEEAFKNKKDLIHSSELMSYIKDNYDFCIGGACYPEGHLESKSKDEDVEYLKLKQDLGADFLTTQMFFDNNIFYNFMYKLRNKNVNIPIIPGIMPVTNVTQLKRIKQLSGAQIPPKFLSIADKFKDDVPAMKQAGIIYACNQIIDLISNGINHIHVYTMNDSDIAKRISDNLSYILEK</sequence>
<accession>J6HQJ6</accession>
<evidence type="ECO:0000256" key="10">
    <source>
        <dbReference type="ARBA" id="ARBA00034478"/>
    </source>
</evidence>
<comment type="caution">
    <text evidence="13">The sequence shown here is derived from an EMBL/GenBank/DDBJ whole genome shotgun (WGS) entry which is preliminary data.</text>
</comment>
<reference evidence="13 14" key="1">
    <citation type="submission" date="2012-07" db="EMBL/GenBank/DDBJ databases">
        <authorList>
            <person name="Durkin A.S."/>
            <person name="McCorrison J."/>
            <person name="Torralba M."/>
            <person name="Gillis M."/>
            <person name="Methe B."/>
            <person name="Sutton G."/>
            <person name="Nelson K.E."/>
        </authorList>
    </citation>
    <scope>NUCLEOTIDE SEQUENCE [LARGE SCALE GENOMIC DNA]</scope>
    <source>
        <strain evidence="13 14">OBRC8</strain>
    </source>
</reference>
<dbReference type="EMBL" id="ALNK01000005">
    <property type="protein sequence ID" value="EJU24483.1"/>
    <property type="molecule type" value="Genomic_DNA"/>
</dbReference>
<keyword evidence="5 12" id="KW-0285">Flavoprotein</keyword>
<dbReference type="PANTHER" id="PTHR45754:SF3">
    <property type="entry name" value="METHYLENETETRAHYDROFOLATE REDUCTASE (NADPH)"/>
    <property type="match status" value="1"/>
</dbReference>
<keyword evidence="9" id="KW-0486">Methionine biosynthesis</keyword>
<evidence type="ECO:0000256" key="1">
    <source>
        <dbReference type="ARBA" id="ARBA00001974"/>
    </source>
</evidence>
<comment type="catalytic activity">
    <reaction evidence="11">
        <text>(6S)-5-methyl-5,6,7,8-tetrahydrofolate + NAD(+) = (6R)-5,10-methylene-5,6,7,8-tetrahydrofolate + NADH + H(+)</text>
        <dbReference type="Rhea" id="RHEA:19821"/>
        <dbReference type="ChEBI" id="CHEBI:15378"/>
        <dbReference type="ChEBI" id="CHEBI:15636"/>
        <dbReference type="ChEBI" id="CHEBI:18608"/>
        <dbReference type="ChEBI" id="CHEBI:57540"/>
        <dbReference type="ChEBI" id="CHEBI:57945"/>
        <dbReference type="EC" id="1.5.1.54"/>
    </reaction>
    <physiologicalReaction direction="right-to-left" evidence="11">
        <dbReference type="Rhea" id="RHEA:19823"/>
    </physiologicalReaction>
</comment>
<proteinExistence type="inferred from homology"/>
<evidence type="ECO:0000313" key="14">
    <source>
        <dbReference type="Proteomes" id="UP000005244"/>
    </source>
</evidence>
<dbReference type="PATRIC" id="fig|796941.3.peg.295"/>
<keyword evidence="6 12" id="KW-0274">FAD</keyword>
<evidence type="ECO:0000256" key="6">
    <source>
        <dbReference type="ARBA" id="ARBA00022827"/>
    </source>
</evidence>
<evidence type="ECO:0000256" key="3">
    <source>
        <dbReference type="ARBA" id="ARBA00006743"/>
    </source>
</evidence>
<comment type="cofactor">
    <cofactor evidence="1 12">
        <name>FAD</name>
        <dbReference type="ChEBI" id="CHEBI:57692"/>
    </cofactor>
</comment>
<dbReference type="EC" id="1.5.1.54" evidence="12"/>
<comment type="pathway">
    <text evidence="10">Amino-acid biosynthesis; L-methionine biosynthesis via de novo pathway.</text>
</comment>
<evidence type="ECO:0000256" key="5">
    <source>
        <dbReference type="ARBA" id="ARBA00022630"/>
    </source>
</evidence>
<dbReference type="AlphaFoldDB" id="J6HQJ6"/>
<evidence type="ECO:0000256" key="8">
    <source>
        <dbReference type="ARBA" id="ARBA00023027"/>
    </source>
</evidence>
<dbReference type="GO" id="GO:0009086">
    <property type="term" value="P:methionine biosynthetic process"/>
    <property type="evidence" value="ECO:0007669"/>
    <property type="project" value="UniProtKB-KW"/>
</dbReference>
<dbReference type="InterPro" id="IPR004620">
    <property type="entry name" value="MTHF_reductase_bac"/>
</dbReference>
<dbReference type="Pfam" id="PF02219">
    <property type="entry name" value="MTHFR"/>
    <property type="match status" value="1"/>
</dbReference>
<dbReference type="PANTHER" id="PTHR45754">
    <property type="entry name" value="METHYLENETETRAHYDROFOLATE REDUCTASE"/>
    <property type="match status" value="1"/>
</dbReference>
<organism evidence="13 14">
    <name type="scientific">Peptoanaerobacter stomatis</name>
    <dbReference type="NCBI Taxonomy" id="796937"/>
    <lineage>
        <taxon>Bacteria</taxon>
        <taxon>Bacillati</taxon>
        <taxon>Bacillota</taxon>
        <taxon>Clostridia</taxon>
        <taxon>Peptostreptococcales</taxon>
        <taxon>Filifactoraceae</taxon>
        <taxon>Peptoanaerobacter</taxon>
    </lineage>
</organism>
<dbReference type="RefSeq" id="WP_009530199.1">
    <property type="nucleotide sequence ID" value="NZ_ALNK01000005.1"/>
</dbReference>
<dbReference type="UniPathway" id="UPA00193"/>
<dbReference type="NCBIfam" id="TIGR00676">
    <property type="entry name" value="fadh2"/>
    <property type="match status" value="1"/>
</dbReference>
<dbReference type="GO" id="GO:0071949">
    <property type="term" value="F:FAD binding"/>
    <property type="evidence" value="ECO:0007669"/>
    <property type="project" value="TreeGrafter"/>
</dbReference>
<gene>
    <name evidence="13" type="primary">metF</name>
    <name evidence="13" type="ORF">HMPREF1143_1341</name>
</gene>
<evidence type="ECO:0000313" key="13">
    <source>
        <dbReference type="EMBL" id="EJU24483.1"/>
    </source>
</evidence>
<dbReference type="GO" id="GO:0005829">
    <property type="term" value="C:cytosol"/>
    <property type="evidence" value="ECO:0007669"/>
    <property type="project" value="InterPro"/>
</dbReference>
<dbReference type="CDD" id="cd00537">
    <property type="entry name" value="MTHFR"/>
    <property type="match status" value="1"/>
</dbReference>
<dbReference type="GO" id="GO:0106312">
    <property type="term" value="F:methylenetetrahydrofolate reductase (NADH) activity"/>
    <property type="evidence" value="ECO:0007669"/>
    <property type="project" value="UniProtKB-EC"/>
</dbReference>
<evidence type="ECO:0000256" key="4">
    <source>
        <dbReference type="ARBA" id="ARBA00022605"/>
    </source>
</evidence>
<keyword evidence="14" id="KW-1185">Reference proteome</keyword>
<comment type="pathway">
    <text evidence="2 12">One-carbon metabolism; tetrahydrofolate interconversion.</text>
</comment>